<evidence type="ECO:0000313" key="1">
    <source>
        <dbReference type="EMBL" id="MFC0676758.1"/>
    </source>
</evidence>
<accession>A0ABV6RIE6</accession>
<sequence length="93" mass="9789">MQQVAAPPQGPAGQRGPVLAADGERAQVDAAFAIDRPAVGIRRADNRPLVDLVEAVTHAIVIGDVFVDERHGRATALSAWNRKASAIVPMARS</sequence>
<keyword evidence="2" id="KW-1185">Reference proteome</keyword>
<proteinExistence type="predicted"/>
<organism evidence="1 2">
    <name type="scientific">Lysobacter korlensis</name>
    <dbReference type="NCBI Taxonomy" id="553636"/>
    <lineage>
        <taxon>Bacteria</taxon>
        <taxon>Pseudomonadati</taxon>
        <taxon>Pseudomonadota</taxon>
        <taxon>Gammaproteobacteria</taxon>
        <taxon>Lysobacterales</taxon>
        <taxon>Lysobacteraceae</taxon>
        <taxon>Lysobacter</taxon>
    </lineage>
</organism>
<dbReference type="RefSeq" id="WP_386664573.1">
    <property type="nucleotide sequence ID" value="NZ_JBHLTG010000001.1"/>
</dbReference>
<dbReference type="EMBL" id="JBHLTG010000001">
    <property type="protein sequence ID" value="MFC0676758.1"/>
    <property type="molecule type" value="Genomic_DNA"/>
</dbReference>
<gene>
    <name evidence="1" type="ORF">ACFFGH_02675</name>
</gene>
<comment type="caution">
    <text evidence="1">The sequence shown here is derived from an EMBL/GenBank/DDBJ whole genome shotgun (WGS) entry which is preliminary data.</text>
</comment>
<name>A0ABV6RIE6_9GAMM</name>
<dbReference type="Proteomes" id="UP001589896">
    <property type="component" value="Unassembled WGS sequence"/>
</dbReference>
<evidence type="ECO:0000313" key="2">
    <source>
        <dbReference type="Proteomes" id="UP001589896"/>
    </source>
</evidence>
<reference evidence="1 2" key="1">
    <citation type="submission" date="2024-09" db="EMBL/GenBank/DDBJ databases">
        <authorList>
            <person name="Sun Q."/>
            <person name="Mori K."/>
        </authorList>
    </citation>
    <scope>NUCLEOTIDE SEQUENCE [LARGE SCALE GENOMIC DNA]</scope>
    <source>
        <strain evidence="1 2">KCTC 23076</strain>
    </source>
</reference>
<protein>
    <submittedName>
        <fullName evidence="1">Uncharacterized protein</fullName>
    </submittedName>
</protein>